<sequence length="281" mass="31404">MHTVWKGAISFGLVNIPIKLYKATETSGVPLRQLHKTCHTPIQYKKFCPQCEVDVDKDDIEKGYEFEKDSFVPVDETMLQKEKGNDTSKTADIQQFVSLKDIDPIYFDASYFIGPDASGQKPYALLFEALKATSKAGIAIITIRQKEHLALIRSYDAGLLMETMHFPEAIRSVDSVPNMPKKVDIQPKEQKTAEALIDQLSTTWNPEEYSNTAEEALLDRIAKQASAIKAPSKASTKGSSMDDLMKTLQASIDQSKPAKQKQKKQRTSEKVTKDKGSKKAK</sequence>
<dbReference type="InterPro" id="IPR016194">
    <property type="entry name" value="SPOC-like_C_dom_sf"/>
</dbReference>
<dbReference type="GO" id="GO:0003690">
    <property type="term" value="F:double-stranded DNA binding"/>
    <property type="evidence" value="ECO:0007669"/>
    <property type="project" value="UniProtKB-UniRule"/>
</dbReference>
<evidence type="ECO:0000313" key="6">
    <source>
        <dbReference type="Proteomes" id="UP000295632"/>
    </source>
</evidence>
<dbReference type="PIRSF" id="PIRSF006493">
    <property type="entry name" value="Prok_Ku"/>
    <property type="match status" value="1"/>
</dbReference>
<accession>A0A4R6UEG8</accession>
<evidence type="ECO:0000256" key="1">
    <source>
        <dbReference type="ARBA" id="ARBA00023125"/>
    </source>
</evidence>
<comment type="caution">
    <text evidence="5">The sequence shown here is derived from an EMBL/GenBank/DDBJ whole genome shotgun (WGS) entry which is preliminary data.</text>
</comment>
<protein>
    <recommendedName>
        <fullName evidence="2">Non-homologous end joining protein Ku</fullName>
    </recommendedName>
</protein>
<dbReference type="SMART" id="SM00559">
    <property type="entry name" value="Ku78"/>
    <property type="match status" value="1"/>
</dbReference>
<evidence type="ECO:0000313" key="5">
    <source>
        <dbReference type="EMBL" id="TDQ41484.1"/>
    </source>
</evidence>
<dbReference type="AlphaFoldDB" id="A0A4R6UEG8"/>
<gene>
    <name evidence="2" type="primary">ku</name>
    <name evidence="5" type="ORF">EV213_10362</name>
</gene>
<dbReference type="NCBIfam" id="TIGR02772">
    <property type="entry name" value="Ku_bact"/>
    <property type="match status" value="1"/>
</dbReference>
<dbReference type="PANTHER" id="PTHR41251">
    <property type="entry name" value="NON-HOMOLOGOUS END JOINING PROTEIN KU"/>
    <property type="match status" value="1"/>
</dbReference>
<comment type="similarity">
    <text evidence="2">Belongs to the prokaryotic Ku family.</text>
</comment>
<dbReference type="SUPFAM" id="SSF100939">
    <property type="entry name" value="SPOC domain-like"/>
    <property type="match status" value="1"/>
</dbReference>
<keyword evidence="2" id="KW-0233">DNA recombination</keyword>
<dbReference type="HAMAP" id="MF_01875">
    <property type="entry name" value="Prokaryotic_Ku"/>
    <property type="match status" value="1"/>
</dbReference>
<keyword evidence="6" id="KW-1185">Reference proteome</keyword>
<feature type="compositionally biased region" description="Basic and acidic residues" evidence="3">
    <location>
        <begin position="266"/>
        <end position="281"/>
    </location>
</feature>
<dbReference type="OrthoDB" id="9795084at2"/>
<dbReference type="InterPro" id="IPR009187">
    <property type="entry name" value="Prok_Ku"/>
</dbReference>
<name>A0A4R6UEG8_9BACI</name>
<dbReference type="GO" id="GO:0006303">
    <property type="term" value="P:double-strand break repair via nonhomologous end joining"/>
    <property type="evidence" value="ECO:0007669"/>
    <property type="project" value="UniProtKB-UniRule"/>
</dbReference>
<dbReference type="Proteomes" id="UP000295632">
    <property type="component" value="Unassembled WGS sequence"/>
</dbReference>
<evidence type="ECO:0000256" key="2">
    <source>
        <dbReference type="HAMAP-Rule" id="MF_01875"/>
    </source>
</evidence>
<keyword evidence="1 2" id="KW-0238">DNA-binding</keyword>
<dbReference type="Gene3D" id="2.40.290.10">
    <property type="match status" value="1"/>
</dbReference>
<comment type="subunit">
    <text evidence="2">Homodimer. Interacts with LigD.</text>
</comment>
<keyword evidence="2" id="KW-0227">DNA damage</keyword>
<dbReference type="CDD" id="cd00789">
    <property type="entry name" value="KU_like"/>
    <property type="match status" value="1"/>
</dbReference>
<dbReference type="GO" id="GO:0006310">
    <property type="term" value="P:DNA recombination"/>
    <property type="evidence" value="ECO:0007669"/>
    <property type="project" value="UniProtKB-KW"/>
</dbReference>
<feature type="region of interest" description="Disordered" evidence="3">
    <location>
        <begin position="229"/>
        <end position="281"/>
    </location>
</feature>
<keyword evidence="2" id="KW-0234">DNA repair</keyword>
<organism evidence="5 6">
    <name type="scientific">Aureibacillus halotolerans</name>
    <dbReference type="NCBI Taxonomy" id="1508390"/>
    <lineage>
        <taxon>Bacteria</taxon>
        <taxon>Bacillati</taxon>
        <taxon>Bacillota</taxon>
        <taxon>Bacilli</taxon>
        <taxon>Bacillales</taxon>
        <taxon>Bacillaceae</taxon>
        <taxon>Aureibacillus</taxon>
    </lineage>
</organism>
<evidence type="ECO:0000259" key="4">
    <source>
        <dbReference type="SMART" id="SM00559"/>
    </source>
</evidence>
<comment type="function">
    <text evidence="2">With LigD forms a non-homologous end joining (NHEJ) DNA repair enzyme, which repairs dsDNA breaks with reduced fidelity. Binds linear dsDNA with 5'- and 3'- overhangs but not closed circular dsDNA nor ssDNA. Recruits and stimulates the ligase activity of LigD.</text>
</comment>
<proteinExistence type="inferred from homology"/>
<reference evidence="5 6" key="1">
    <citation type="submission" date="2019-03" db="EMBL/GenBank/DDBJ databases">
        <title>Genomic Encyclopedia of Type Strains, Phase IV (KMG-IV): sequencing the most valuable type-strain genomes for metagenomic binning, comparative biology and taxonomic classification.</title>
        <authorList>
            <person name="Goeker M."/>
        </authorList>
    </citation>
    <scope>NUCLEOTIDE SEQUENCE [LARGE SCALE GENOMIC DNA]</scope>
    <source>
        <strain evidence="5 6">DSM 28697</strain>
    </source>
</reference>
<dbReference type="RefSeq" id="WP_133579360.1">
    <property type="nucleotide sequence ID" value="NZ_SNYJ01000003.1"/>
</dbReference>
<dbReference type="Pfam" id="PF02735">
    <property type="entry name" value="Ku"/>
    <property type="match status" value="1"/>
</dbReference>
<dbReference type="EMBL" id="SNYJ01000003">
    <property type="protein sequence ID" value="TDQ41484.1"/>
    <property type="molecule type" value="Genomic_DNA"/>
</dbReference>
<feature type="domain" description="Ku" evidence="4">
    <location>
        <begin position="52"/>
        <end position="181"/>
    </location>
</feature>
<dbReference type="InterPro" id="IPR006164">
    <property type="entry name" value="DNA_bd_Ku70/Ku80"/>
</dbReference>
<dbReference type="PANTHER" id="PTHR41251:SF1">
    <property type="entry name" value="NON-HOMOLOGOUS END JOINING PROTEIN KU"/>
    <property type="match status" value="1"/>
</dbReference>
<evidence type="ECO:0000256" key="3">
    <source>
        <dbReference type="SAM" id="MobiDB-lite"/>
    </source>
</evidence>